<dbReference type="PROSITE" id="PS50943">
    <property type="entry name" value="HTH_CROC1"/>
    <property type="match status" value="1"/>
</dbReference>
<dbReference type="CDD" id="cd00093">
    <property type="entry name" value="HTH_XRE"/>
    <property type="match status" value="1"/>
</dbReference>
<dbReference type="Pfam" id="PF19054">
    <property type="entry name" value="DUF5753"/>
    <property type="match status" value="1"/>
</dbReference>
<evidence type="ECO:0000313" key="3">
    <source>
        <dbReference type="Proteomes" id="UP001597182"/>
    </source>
</evidence>
<dbReference type="SUPFAM" id="SSF47413">
    <property type="entry name" value="lambda repressor-like DNA-binding domains"/>
    <property type="match status" value="1"/>
</dbReference>
<accession>A0ABW3VP96</accession>
<gene>
    <name evidence="2" type="ORF">ACFQ34_22975</name>
</gene>
<comment type="caution">
    <text evidence="2">The sequence shown here is derived from an EMBL/GenBank/DDBJ whole genome shotgun (WGS) entry which is preliminary data.</text>
</comment>
<name>A0ABW3VP96_9PSEU</name>
<reference evidence="3" key="1">
    <citation type="journal article" date="2019" name="Int. J. Syst. Evol. Microbiol.">
        <title>The Global Catalogue of Microorganisms (GCM) 10K type strain sequencing project: providing services to taxonomists for standard genome sequencing and annotation.</title>
        <authorList>
            <consortium name="The Broad Institute Genomics Platform"/>
            <consortium name="The Broad Institute Genome Sequencing Center for Infectious Disease"/>
            <person name="Wu L."/>
            <person name="Ma J."/>
        </authorList>
    </citation>
    <scope>NUCLEOTIDE SEQUENCE [LARGE SCALE GENOMIC DNA]</scope>
    <source>
        <strain evidence="3">CCUG 49018</strain>
    </source>
</reference>
<evidence type="ECO:0000313" key="2">
    <source>
        <dbReference type="EMBL" id="MFD1236165.1"/>
    </source>
</evidence>
<organism evidence="2 3">
    <name type="scientific">Pseudonocardia benzenivorans</name>
    <dbReference type="NCBI Taxonomy" id="228005"/>
    <lineage>
        <taxon>Bacteria</taxon>
        <taxon>Bacillati</taxon>
        <taxon>Actinomycetota</taxon>
        <taxon>Actinomycetes</taxon>
        <taxon>Pseudonocardiales</taxon>
        <taxon>Pseudonocardiaceae</taxon>
        <taxon>Pseudonocardia</taxon>
    </lineage>
</organism>
<feature type="domain" description="HTH cro/C1-type" evidence="1">
    <location>
        <begin position="19"/>
        <end position="75"/>
    </location>
</feature>
<dbReference type="Pfam" id="PF13560">
    <property type="entry name" value="HTH_31"/>
    <property type="match status" value="1"/>
</dbReference>
<dbReference type="SMART" id="SM00530">
    <property type="entry name" value="HTH_XRE"/>
    <property type="match status" value="1"/>
</dbReference>
<dbReference type="InterPro" id="IPR001387">
    <property type="entry name" value="Cro/C1-type_HTH"/>
</dbReference>
<dbReference type="Gene3D" id="1.10.260.40">
    <property type="entry name" value="lambda repressor-like DNA-binding domains"/>
    <property type="match status" value="1"/>
</dbReference>
<sequence>MPSTPIPADASLAGLAARLRALREGAQPRRSQTAAAGHIGVSQNKISRAESGLFLLEPSQVDRLARWYGASPDERRQLVEWAKALKPGRVDSRLIFQRGTNHFQERIRRMEESAAVVRSYQPAMVIGSLQTKAYARAVFGRRPAAEAAAAVESRLSRSRMMFEDPSRTWVLIQTEGSLTWNLGGAAVMVEQLEHLLMVSELPNVHLGVVSLATVLDFAAPHGFHIYDAQAVQIGTKTATALTSDRRDLDVYEQLFGKLEAAASFGAAARERISEVRTRFEEFATR</sequence>
<keyword evidence="3" id="KW-1185">Reference proteome</keyword>
<dbReference type="RefSeq" id="WP_379653132.1">
    <property type="nucleotide sequence ID" value="NZ_JBHTMB010000207.1"/>
</dbReference>
<evidence type="ECO:0000259" key="1">
    <source>
        <dbReference type="PROSITE" id="PS50943"/>
    </source>
</evidence>
<dbReference type="InterPro" id="IPR010982">
    <property type="entry name" value="Lambda_DNA-bd_dom_sf"/>
</dbReference>
<protein>
    <submittedName>
        <fullName evidence="2">Helix-turn-helix domain-containing protein</fullName>
    </submittedName>
</protein>
<dbReference type="Proteomes" id="UP001597182">
    <property type="component" value="Unassembled WGS sequence"/>
</dbReference>
<dbReference type="EMBL" id="JBHTMB010000207">
    <property type="protein sequence ID" value="MFD1236165.1"/>
    <property type="molecule type" value="Genomic_DNA"/>
</dbReference>
<dbReference type="InterPro" id="IPR043917">
    <property type="entry name" value="DUF5753"/>
</dbReference>
<proteinExistence type="predicted"/>